<gene>
    <name evidence="5" type="ORF">PCOR1329_LOCUS13357</name>
</gene>
<proteinExistence type="predicted"/>
<dbReference type="InterPro" id="IPR027038">
    <property type="entry name" value="RanGap"/>
</dbReference>
<dbReference type="InterPro" id="IPR001611">
    <property type="entry name" value="Leu-rich_rpt"/>
</dbReference>
<dbReference type="SMART" id="SM00368">
    <property type="entry name" value="LRR_RI"/>
    <property type="match status" value="3"/>
</dbReference>
<dbReference type="PANTHER" id="PTHR24113">
    <property type="entry name" value="RAN GTPASE-ACTIVATING PROTEIN 1"/>
    <property type="match status" value="1"/>
</dbReference>
<evidence type="ECO:0000313" key="6">
    <source>
        <dbReference type="Proteomes" id="UP001189429"/>
    </source>
</evidence>
<dbReference type="Proteomes" id="UP001189429">
    <property type="component" value="Unassembled WGS sequence"/>
</dbReference>
<dbReference type="SUPFAM" id="SSF52047">
    <property type="entry name" value="RNI-like"/>
    <property type="match status" value="1"/>
</dbReference>
<keyword evidence="3" id="KW-0677">Repeat</keyword>
<feature type="non-terminal residue" evidence="5">
    <location>
        <position position="224"/>
    </location>
</feature>
<dbReference type="Pfam" id="PF13516">
    <property type="entry name" value="LRR_6"/>
    <property type="match status" value="3"/>
</dbReference>
<keyword evidence="2" id="KW-0433">Leucine-rich repeat</keyword>
<name>A0ABN9QMY8_9DINO</name>
<comment type="caution">
    <text evidence="5">The sequence shown here is derived from an EMBL/GenBank/DDBJ whole genome shotgun (WGS) entry which is preliminary data.</text>
</comment>
<dbReference type="InterPro" id="IPR032675">
    <property type="entry name" value="LRR_dom_sf"/>
</dbReference>
<reference evidence="5" key="1">
    <citation type="submission" date="2023-10" db="EMBL/GenBank/DDBJ databases">
        <authorList>
            <person name="Chen Y."/>
            <person name="Shah S."/>
            <person name="Dougan E. K."/>
            <person name="Thang M."/>
            <person name="Chan C."/>
        </authorList>
    </citation>
    <scope>NUCLEOTIDE SEQUENCE [LARGE SCALE GENOMIC DNA]</scope>
</reference>
<feature type="region of interest" description="Disordered" evidence="4">
    <location>
        <begin position="1"/>
        <end position="33"/>
    </location>
</feature>
<evidence type="ECO:0000256" key="3">
    <source>
        <dbReference type="ARBA" id="ARBA00022737"/>
    </source>
</evidence>
<evidence type="ECO:0000256" key="1">
    <source>
        <dbReference type="ARBA" id="ARBA00022468"/>
    </source>
</evidence>
<evidence type="ECO:0000313" key="5">
    <source>
        <dbReference type="EMBL" id="CAK0807487.1"/>
    </source>
</evidence>
<dbReference type="PANTHER" id="PTHR24113:SF12">
    <property type="entry name" value="RAN GTPASE-ACTIVATING PROTEIN 1"/>
    <property type="match status" value="1"/>
</dbReference>
<dbReference type="EMBL" id="CAUYUJ010003941">
    <property type="protein sequence ID" value="CAK0807487.1"/>
    <property type="molecule type" value="Genomic_DNA"/>
</dbReference>
<evidence type="ECO:0000256" key="4">
    <source>
        <dbReference type="SAM" id="MobiDB-lite"/>
    </source>
</evidence>
<keyword evidence="1" id="KW-0343">GTPase activation</keyword>
<protein>
    <submittedName>
        <fullName evidence="5">Uncharacterized protein</fullName>
    </submittedName>
</protein>
<accession>A0ABN9QMY8</accession>
<sequence>MGLLPALGWGRGARRARSSAEQTRAGDGGALKASPRRLRRTRMRRKWVEGLKGSQDLEILEPDGGNPESGQCGTLALGTVRANWLWGAAQRGTELELARTNEAIALGNALGDGGAVALARAVPSGSLQSLRHLSLDQCGITDAGAGALAAAMLDATGGLRRLVALGLEGNDIGDEGAMAIAAALGSRGAARLQYLDLEGNRIGDGGAQALAEALAAAPELRELW</sequence>
<organism evidence="5 6">
    <name type="scientific">Prorocentrum cordatum</name>
    <dbReference type="NCBI Taxonomy" id="2364126"/>
    <lineage>
        <taxon>Eukaryota</taxon>
        <taxon>Sar</taxon>
        <taxon>Alveolata</taxon>
        <taxon>Dinophyceae</taxon>
        <taxon>Prorocentrales</taxon>
        <taxon>Prorocentraceae</taxon>
        <taxon>Prorocentrum</taxon>
    </lineage>
</organism>
<evidence type="ECO:0000256" key="2">
    <source>
        <dbReference type="ARBA" id="ARBA00022614"/>
    </source>
</evidence>
<keyword evidence="6" id="KW-1185">Reference proteome</keyword>
<dbReference type="Gene3D" id="3.80.10.10">
    <property type="entry name" value="Ribonuclease Inhibitor"/>
    <property type="match status" value="2"/>
</dbReference>